<accession>M4CCC9</accession>
<evidence type="ECO:0000256" key="1">
    <source>
        <dbReference type="SAM" id="MobiDB-lite"/>
    </source>
</evidence>
<feature type="region of interest" description="Disordered" evidence="1">
    <location>
        <begin position="1"/>
        <end position="36"/>
    </location>
</feature>
<sequence>MSRRRSLRREDKGEASTIARRRSLRDKDKAEGQVLPQHAGLNMADLRKAKHDHGVDYLLGLIKEGHGLSNWGGGDSENQFLCTVRKLTESEWGAVCGVTAGPVLKQRQLSGYFKCGIIVDAEEHARMAACVVTTTMGLHNFIRISNYFDEDFVEEMGHTNTSNEYSESDISDMETTNMADGDHMKNIRDNIADILWANH</sequence>
<evidence type="ECO:0000313" key="3">
    <source>
        <dbReference type="Proteomes" id="UP000011750"/>
    </source>
</evidence>
<dbReference type="Proteomes" id="UP000011750">
    <property type="component" value="Chromosome A03"/>
</dbReference>
<protein>
    <submittedName>
        <fullName evidence="2">Uncharacterized protein</fullName>
    </submittedName>
</protein>
<organism evidence="2 3">
    <name type="scientific">Brassica campestris</name>
    <name type="common">Field mustard</name>
    <dbReference type="NCBI Taxonomy" id="3711"/>
    <lineage>
        <taxon>Eukaryota</taxon>
        <taxon>Viridiplantae</taxon>
        <taxon>Streptophyta</taxon>
        <taxon>Embryophyta</taxon>
        <taxon>Tracheophyta</taxon>
        <taxon>Spermatophyta</taxon>
        <taxon>Magnoliopsida</taxon>
        <taxon>eudicotyledons</taxon>
        <taxon>Gunneridae</taxon>
        <taxon>Pentapetalae</taxon>
        <taxon>rosids</taxon>
        <taxon>malvids</taxon>
        <taxon>Brassicales</taxon>
        <taxon>Brassicaceae</taxon>
        <taxon>Brassiceae</taxon>
        <taxon>Brassica</taxon>
    </lineage>
</organism>
<reference evidence="2 3" key="1">
    <citation type="journal article" date="2011" name="Nat. Genet.">
        <title>The genome of the mesopolyploid crop species Brassica rapa.</title>
        <authorList>
            <consortium name="Brassica rapa Genome Sequencing Project Consortium"/>
            <person name="Wang X."/>
            <person name="Wang H."/>
            <person name="Wang J."/>
            <person name="Sun R."/>
            <person name="Wu J."/>
            <person name="Liu S."/>
            <person name="Bai Y."/>
            <person name="Mun J.H."/>
            <person name="Bancroft I."/>
            <person name="Cheng F."/>
            <person name="Huang S."/>
            <person name="Li X."/>
            <person name="Hua W."/>
            <person name="Wang J."/>
            <person name="Wang X."/>
            <person name="Freeling M."/>
            <person name="Pires J.C."/>
            <person name="Paterson A.H."/>
            <person name="Chalhoub B."/>
            <person name="Wang B."/>
            <person name="Hayward A."/>
            <person name="Sharpe A.G."/>
            <person name="Park B.S."/>
            <person name="Weisshaar B."/>
            <person name="Liu B."/>
            <person name="Li B."/>
            <person name="Liu B."/>
            <person name="Tong C."/>
            <person name="Song C."/>
            <person name="Duran C."/>
            <person name="Peng C."/>
            <person name="Geng C."/>
            <person name="Koh C."/>
            <person name="Lin C."/>
            <person name="Edwards D."/>
            <person name="Mu D."/>
            <person name="Shen D."/>
            <person name="Soumpourou E."/>
            <person name="Li F."/>
            <person name="Fraser F."/>
            <person name="Conant G."/>
            <person name="Lassalle G."/>
            <person name="King G.J."/>
            <person name="Bonnema G."/>
            <person name="Tang H."/>
            <person name="Wang H."/>
            <person name="Belcram H."/>
            <person name="Zhou H."/>
            <person name="Hirakawa H."/>
            <person name="Abe H."/>
            <person name="Guo H."/>
            <person name="Wang H."/>
            <person name="Jin H."/>
            <person name="Parkin I.A."/>
            <person name="Batley J."/>
            <person name="Kim J.S."/>
            <person name="Just J."/>
            <person name="Li J."/>
            <person name="Xu J."/>
            <person name="Deng J."/>
            <person name="Kim J.A."/>
            <person name="Li J."/>
            <person name="Yu J."/>
            <person name="Meng J."/>
            <person name="Wang J."/>
            <person name="Min J."/>
            <person name="Poulain J."/>
            <person name="Wang J."/>
            <person name="Hatakeyama K."/>
            <person name="Wu K."/>
            <person name="Wang L."/>
            <person name="Fang L."/>
            <person name="Trick M."/>
            <person name="Links M.G."/>
            <person name="Zhao M."/>
            <person name="Jin M."/>
            <person name="Ramchiary N."/>
            <person name="Drou N."/>
            <person name="Berkman P.J."/>
            <person name="Cai Q."/>
            <person name="Huang Q."/>
            <person name="Li R."/>
            <person name="Tabata S."/>
            <person name="Cheng S."/>
            <person name="Zhang S."/>
            <person name="Zhang S."/>
            <person name="Huang S."/>
            <person name="Sato S."/>
            <person name="Sun S."/>
            <person name="Kwon S.J."/>
            <person name="Choi S.R."/>
            <person name="Lee T.H."/>
            <person name="Fan W."/>
            <person name="Zhao X."/>
            <person name="Tan X."/>
            <person name="Xu X."/>
            <person name="Wang Y."/>
            <person name="Qiu Y."/>
            <person name="Yin Y."/>
            <person name="Li Y."/>
            <person name="Du Y."/>
            <person name="Liao Y."/>
            <person name="Lim Y."/>
            <person name="Narusaka Y."/>
            <person name="Wang Y."/>
            <person name="Wang Z."/>
            <person name="Li Z."/>
            <person name="Wang Z."/>
            <person name="Xiong Z."/>
            <person name="Zhang Z."/>
        </authorList>
    </citation>
    <scope>NUCLEOTIDE SEQUENCE [LARGE SCALE GENOMIC DNA]</scope>
    <source>
        <strain evidence="2 3">cv. Chiifu-401-42</strain>
    </source>
</reference>
<evidence type="ECO:0000313" key="2">
    <source>
        <dbReference type="EnsemblPlants" id="Bra001859.1-P"/>
    </source>
</evidence>
<keyword evidence="3" id="KW-1185">Reference proteome</keyword>
<dbReference type="InParanoid" id="M4CCC9"/>
<dbReference type="EnsemblPlants" id="Bra001859.1">
    <property type="protein sequence ID" value="Bra001859.1-P"/>
    <property type="gene ID" value="Bra001859"/>
</dbReference>
<proteinExistence type="predicted"/>
<reference evidence="2 3" key="2">
    <citation type="journal article" date="2018" name="Hortic Res">
        <title>Improved Brassica rapa reference genome by single-molecule sequencing and chromosome conformation capture technologies.</title>
        <authorList>
            <person name="Zhang L."/>
            <person name="Cai X."/>
            <person name="Wu J."/>
            <person name="Liu M."/>
            <person name="Grob S."/>
            <person name="Cheng F."/>
            <person name="Liang J."/>
            <person name="Cai C."/>
            <person name="Liu Z."/>
            <person name="Liu B."/>
            <person name="Wang F."/>
            <person name="Li S."/>
            <person name="Liu F."/>
            <person name="Li X."/>
            <person name="Cheng L."/>
            <person name="Yang W."/>
            <person name="Li M.H."/>
            <person name="Grossniklaus U."/>
            <person name="Zheng H."/>
            <person name="Wang X."/>
        </authorList>
    </citation>
    <scope>NUCLEOTIDE SEQUENCE [LARGE SCALE GENOMIC DNA]</scope>
    <source>
        <strain evidence="2 3">cv. Chiifu-401-42</strain>
    </source>
</reference>
<dbReference type="HOGENOM" id="CLU_1373973_0_0_1"/>
<reference evidence="2" key="3">
    <citation type="submission" date="2023-03" db="UniProtKB">
        <authorList>
            <consortium name="EnsemblPlants"/>
        </authorList>
    </citation>
    <scope>IDENTIFICATION</scope>
    <source>
        <strain evidence="2">cv. Chiifu-401-42</strain>
    </source>
</reference>
<name>M4CCC9_BRACM</name>
<dbReference type="AlphaFoldDB" id="M4CCC9"/>
<dbReference type="Gramene" id="Bra001859.1">
    <property type="protein sequence ID" value="Bra001859.1-P"/>
    <property type="gene ID" value="Bra001859"/>
</dbReference>